<dbReference type="Ensembl" id="ENSOMYT00000162855.1">
    <property type="protein sequence ID" value="ENSOMYP00000125683.1"/>
    <property type="gene ID" value="ENSOMYG00000049709.1"/>
</dbReference>
<organism evidence="2 3">
    <name type="scientific">Oncorhynchus mykiss</name>
    <name type="common">Rainbow trout</name>
    <name type="synonym">Salmo gairdneri</name>
    <dbReference type="NCBI Taxonomy" id="8022"/>
    <lineage>
        <taxon>Eukaryota</taxon>
        <taxon>Metazoa</taxon>
        <taxon>Chordata</taxon>
        <taxon>Craniata</taxon>
        <taxon>Vertebrata</taxon>
        <taxon>Euteleostomi</taxon>
        <taxon>Actinopterygii</taxon>
        <taxon>Neopterygii</taxon>
        <taxon>Teleostei</taxon>
        <taxon>Protacanthopterygii</taxon>
        <taxon>Salmoniformes</taxon>
        <taxon>Salmonidae</taxon>
        <taxon>Salmoninae</taxon>
        <taxon>Oncorhynchus</taxon>
    </lineage>
</organism>
<dbReference type="GeneTree" id="ENSGT00390000009987"/>
<dbReference type="Proteomes" id="UP000694395">
    <property type="component" value="Chromosome 7"/>
</dbReference>
<sequence length="204" mass="22922">MDIQHRQRPVKPDQSFWDNRRLWTARIFSMLCCAMVMSVVAVFCAFVYLILKEMQNERVIGEDGSEVRLLGKYRSVHKSSYRQSLQNRKLTKHVPLPLSLPSAPPLSLSPLYPPPFSLSLCLSLLPLSVGFWSVLVMSVLAGFCCCSFTWTITYFDSFEPGTFPPTPLSPGHLRQVTGHSLHMSYSVAVLNGIVAAITIIWSLT</sequence>
<reference evidence="2" key="1">
    <citation type="submission" date="2020-07" db="EMBL/GenBank/DDBJ databases">
        <title>A long reads based de novo assembly of the rainbow trout Arlee double haploid line genome.</title>
        <authorList>
            <person name="Gao G."/>
            <person name="Palti Y."/>
        </authorList>
    </citation>
    <scope>NUCLEOTIDE SEQUENCE [LARGE SCALE GENOMIC DNA]</scope>
</reference>
<dbReference type="PANTHER" id="PTHR28640">
    <property type="entry name" value="ADP-RIBOSYLATION FACTOR-LIKE PROTEIN 6-INTERACTING PROTEIN 6"/>
    <property type="match status" value="1"/>
</dbReference>
<proteinExistence type="predicted"/>
<keyword evidence="3" id="KW-1185">Reference proteome</keyword>
<protein>
    <submittedName>
        <fullName evidence="2">ADP-ribosylation factor-like 6 interacting protein 6</fullName>
    </submittedName>
</protein>
<feature type="transmembrane region" description="Helical" evidence="1">
    <location>
        <begin position="27"/>
        <end position="51"/>
    </location>
</feature>
<keyword evidence="1" id="KW-1133">Transmembrane helix</keyword>
<dbReference type="AlphaFoldDB" id="A0A8K9WZX1"/>
<evidence type="ECO:0000313" key="2">
    <source>
        <dbReference type="Ensembl" id="ENSOMYP00000125683.1"/>
    </source>
</evidence>
<name>A0A8K9WZX1_ONCMY</name>
<dbReference type="InterPro" id="IPR029383">
    <property type="entry name" value="ARL6IP6"/>
</dbReference>
<reference evidence="2" key="3">
    <citation type="submission" date="2025-09" db="UniProtKB">
        <authorList>
            <consortium name="Ensembl"/>
        </authorList>
    </citation>
    <scope>IDENTIFICATION</scope>
</reference>
<feature type="transmembrane region" description="Helical" evidence="1">
    <location>
        <begin position="129"/>
        <end position="155"/>
    </location>
</feature>
<feature type="transmembrane region" description="Helical" evidence="1">
    <location>
        <begin position="183"/>
        <end position="203"/>
    </location>
</feature>
<evidence type="ECO:0000313" key="3">
    <source>
        <dbReference type="Proteomes" id="UP000694395"/>
    </source>
</evidence>
<dbReference type="Pfam" id="PF15062">
    <property type="entry name" value="ARL6IP6"/>
    <property type="match status" value="1"/>
</dbReference>
<dbReference type="PANTHER" id="PTHR28640:SF1">
    <property type="entry name" value="ADP-RIBOSYLATION FACTOR-LIKE PROTEIN 6-INTERACTING PROTEIN 6"/>
    <property type="match status" value="1"/>
</dbReference>
<reference evidence="2" key="2">
    <citation type="submission" date="2025-08" db="UniProtKB">
        <authorList>
            <consortium name="Ensembl"/>
        </authorList>
    </citation>
    <scope>IDENTIFICATION</scope>
</reference>
<evidence type="ECO:0000256" key="1">
    <source>
        <dbReference type="SAM" id="Phobius"/>
    </source>
</evidence>
<keyword evidence="1" id="KW-0472">Membrane</keyword>
<accession>A0A8K9WZX1</accession>
<keyword evidence="1" id="KW-0812">Transmembrane</keyword>